<dbReference type="Pfam" id="PF01364">
    <property type="entry name" value="Peptidase_C25"/>
    <property type="match status" value="1"/>
</dbReference>
<sequence>MKRYLLSLFVFVLFLFSASAQNRFVTLDWQELPPVQTLPSVVEHFPLPDDYRSYTYKVDIEFPEFEDVDEESAKVLATSKVTLPAYPQVESTVQVSAHKGILNVSFIPVVYRNGRYQRVNSFKYSIVPIRVIESRAGSSTIPTVANSVLASGKFVKIRVSASGVYRITYSELKRMGFSDPSKVRLYGYGGYLLSRIFDEHPADDLPEVPMYRGGDAVLFYARGPISWKPTGTYFTRERNFYSDFGYYFLTENGGTPAEFPTEEAVAISENKIETFNAFALHEEDSYTWGKTGRELYDGYDYVAGNTQNYSFELPGITNDPGHITVVFAARSVGLSASDATTSLSASINGVKVGTQTISGISSSNSYYTKATETTFNDSWTGNKTEKVTVTLTHSRPAGVSGRLNYIVLNYQQALRMNNSWLSFRSLASVGKETTFVISGANSSTVVWDVTSPSNYKRMNGVLSGDTYSFSIPASNTLREFVAVNTSGAFNGVETVGEVPNQNLHALTGVDMVIIVPDKAGLLREAERLAQAHRDHDGMTVQIVTAPQVYNEFSSGTPDATAYRRLMKMLYDRSSSDADRPKYLLLFGDCSYDNRMITSTWSKYKPADFLLCYQSENSVQETTSYVTDDYFGFLDNKEGNSLASGSLDIGIGRFPVRTTEEAKIAVDKTIAYMDNKEVGPWKRTLCYVADDGDSNTHMSQADKLAAMVQKDYPEFQIERIYADAFRLESSATGASYPQATSRLLKMFDQGMLVVNYTGHGSTTAWSAENILTADHITKLSSARLPLWITATCDFTRFDDIATSAGELAFLNANGGAIALFSTSRVVYSYQNSTLNTAFTKYLFSRQNGKRLTLGDIMRLAKCDPTLSGDSNKLNFTLIGDPALALTYPDYQIEVDEFSGPLTDEMPYVKAGGKVTVKGHILTPDGTPADDFMGTVHPLVFDSEETVTTLDNAGEGAFTYKERSKILFSGTDSVRNGRFEFTFPVPLDINYSNASGMLSLYACNEEKQEAGGAFDRFLVGGTADDLDPSDTDGPEIMLYLNTPDFPWGGQVNETPYFVAEIKDEDGINTVGNGVGHDLSLCIDGRTTYSLNDYYTPVAGSYTEGKVAFSIPALSEGKHSLTFRAWDIKNNSSVKQLDFEVVKGLRPDLLSINCTKSPAREETTFVLSHDRPGSELSVRIAVCDFSGRELWVHNEQGISNGGYYYVDWDLCSNAGQRLSPGVYLFRASIISENSKESTKTEKIVILAQ</sequence>
<dbReference type="NCBIfam" id="NF033707">
    <property type="entry name" value="T9SS_sortase"/>
    <property type="match status" value="1"/>
</dbReference>
<proteinExistence type="predicted"/>
<protein>
    <submittedName>
        <fullName evidence="4">Type IX secretion system sortase PorU</fullName>
    </submittedName>
</protein>
<feature type="signal peptide" evidence="2">
    <location>
        <begin position="1"/>
        <end position="20"/>
    </location>
</feature>
<reference evidence="4" key="1">
    <citation type="submission" date="2020-08" db="EMBL/GenBank/DDBJ databases">
        <title>Genome public.</title>
        <authorList>
            <person name="Liu C."/>
            <person name="Sun Q."/>
        </authorList>
    </citation>
    <scope>NUCLEOTIDE SEQUENCE</scope>
    <source>
        <strain evidence="4">N12</strain>
    </source>
</reference>
<comment type="caution">
    <text evidence="4">The sequence shown here is derived from an EMBL/GenBank/DDBJ whole genome shotgun (WGS) entry which is preliminary data.</text>
</comment>
<dbReference type="CDD" id="cd02258">
    <property type="entry name" value="Peptidase_C25_N"/>
    <property type="match status" value="1"/>
</dbReference>
<dbReference type="AlphaFoldDB" id="A0A926F7C9"/>
<dbReference type="Proteomes" id="UP000651085">
    <property type="component" value="Unassembled WGS sequence"/>
</dbReference>
<dbReference type="InterPro" id="IPR029030">
    <property type="entry name" value="Caspase-like_dom_sf"/>
</dbReference>
<dbReference type="InterPro" id="IPR001769">
    <property type="entry name" value="Gingipain"/>
</dbReference>
<dbReference type="GO" id="GO:0008234">
    <property type="term" value="F:cysteine-type peptidase activity"/>
    <property type="evidence" value="ECO:0007669"/>
    <property type="project" value="InterPro"/>
</dbReference>
<dbReference type="Gene3D" id="3.40.50.10390">
    <property type="entry name" value="Gingipain r, domain 1"/>
    <property type="match status" value="1"/>
</dbReference>
<evidence type="ECO:0000313" key="5">
    <source>
        <dbReference type="Proteomes" id="UP000651085"/>
    </source>
</evidence>
<evidence type="ECO:0000256" key="2">
    <source>
        <dbReference type="SAM" id="SignalP"/>
    </source>
</evidence>
<evidence type="ECO:0000313" key="4">
    <source>
        <dbReference type="EMBL" id="MBC8593215.1"/>
    </source>
</evidence>
<dbReference type="Gene3D" id="3.40.50.1460">
    <property type="match status" value="1"/>
</dbReference>
<evidence type="ECO:0000259" key="3">
    <source>
        <dbReference type="Pfam" id="PF01364"/>
    </source>
</evidence>
<dbReference type="Gene3D" id="2.60.40.4070">
    <property type="match status" value="1"/>
</dbReference>
<feature type="domain" description="Gingipain" evidence="3">
    <location>
        <begin position="511"/>
        <end position="884"/>
    </location>
</feature>
<accession>A0A926F7C9</accession>
<keyword evidence="5" id="KW-1185">Reference proteome</keyword>
<dbReference type="RefSeq" id="WP_262434360.1">
    <property type="nucleotide sequence ID" value="NZ_JACRTF010000001.1"/>
</dbReference>
<dbReference type="SUPFAM" id="SSF52129">
    <property type="entry name" value="Caspase-like"/>
    <property type="match status" value="1"/>
</dbReference>
<feature type="chain" id="PRO_5037411471" evidence="2">
    <location>
        <begin position="21"/>
        <end position="1245"/>
    </location>
</feature>
<dbReference type="InterPro" id="IPR029031">
    <property type="entry name" value="Gingipain_N_sf"/>
</dbReference>
<organism evidence="4 5">
    <name type="scientific">Jilunia laotingensis</name>
    <dbReference type="NCBI Taxonomy" id="2763675"/>
    <lineage>
        <taxon>Bacteria</taxon>
        <taxon>Pseudomonadati</taxon>
        <taxon>Bacteroidota</taxon>
        <taxon>Bacteroidia</taxon>
        <taxon>Bacteroidales</taxon>
        <taxon>Bacteroidaceae</taxon>
        <taxon>Jilunia</taxon>
    </lineage>
</organism>
<name>A0A926F7C9_9BACT</name>
<keyword evidence="1 2" id="KW-0732">Signal</keyword>
<evidence type="ECO:0000256" key="1">
    <source>
        <dbReference type="ARBA" id="ARBA00022729"/>
    </source>
</evidence>
<gene>
    <name evidence="4" type="primary">porU</name>
    <name evidence="4" type="ORF">H8744_08115</name>
</gene>
<dbReference type="EMBL" id="JACRTF010000001">
    <property type="protein sequence ID" value="MBC8593215.1"/>
    <property type="molecule type" value="Genomic_DNA"/>
</dbReference>
<dbReference type="GO" id="GO:0006508">
    <property type="term" value="P:proteolysis"/>
    <property type="evidence" value="ECO:0007669"/>
    <property type="project" value="InterPro"/>
</dbReference>